<reference evidence="1 2" key="1">
    <citation type="journal article" date="2004" name="Nature">
        <title>Genome evolution in yeasts.</title>
        <authorList>
            <consortium name="Genolevures"/>
            <person name="Dujon B."/>
            <person name="Sherman D."/>
            <person name="Fischer G."/>
            <person name="Durrens P."/>
            <person name="Casaregola S."/>
            <person name="Lafontaine I."/>
            <person name="de Montigny J."/>
            <person name="Marck C."/>
            <person name="Neuveglise C."/>
            <person name="Talla E."/>
            <person name="Goffard N."/>
            <person name="Frangeul L."/>
            <person name="Aigle M."/>
            <person name="Anthouard V."/>
            <person name="Babour A."/>
            <person name="Barbe V."/>
            <person name="Barnay S."/>
            <person name="Blanchin S."/>
            <person name="Beckerich J.M."/>
            <person name="Beyne E."/>
            <person name="Bleykasten C."/>
            <person name="Boisrame A."/>
            <person name="Boyer J."/>
            <person name="Cattolico L."/>
            <person name="Confanioleri F."/>
            <person name="de Daruvar A."/>
            <person name="Despons L."/>
            <person name="Fabre E."/>
            <person name="Fairhead C."/>
            <person name="Ferry-Dumazet H."/>
            <person name="Groppi A."/>
            <person name="Hantraye F."/>
            <person name="Hennequin C."/>
            <person name="Jauniaux N."/>
            <person name="Joyet P."/>
            <person name="Kachouri R."/>
            <person name="Kerrest A."/>
            <person name="Koszul R."/>
            <person name="Lemaire M."/>
            <person name="Lesur I."/>
            <person name="Ma L."/>
            <person name="Muller H."/>
            <person name="Nicaud J.M."/>
            <person name="Nikolski M."/>
            <person name="Oztas S."/>
            <person name="Ozier-Kalogeropoulos O."/>
            <person name="Pellenz S."/>
            <person name="Potier S."/>
            <person name="Richard G.F."/>
            <person name="Straub M.L."/>
            <person name="Suleau A."/>
            <person name="Swennene D."/>
            <person name="Tekaia F."/>
            <person name="Wesolowski-Louvel M."/>
            <person name="Westhof E."/>
            <person name="Wirth B."/>
            <person name="Zeniou-Meyer M."/>
            <person name="Zivanovic I."/>
            <person name="Bolotin-Fukuhara M."/>
            <person name="Thierry A."/>
            <person name="Bouchier C."/>
            <person name="Caudron B."/>
            <person name="Scarpelli C."/>
            <person name="Gaillardin C."/>
            <person name="Weissenbach J."/>
            <person name="Wincker P."/>
            <person name="Souciet J.L."/>
        </authorList>
    </citation>
    <scope>NUCLEOTIDE SEQUENCE [LARGE SCALE GENOMIC DNA]</scope>
    <source>
        <strain evidence="2">ATCC 36239 / CBS 767 / BCRC 21394 / JCM 1990 / NBRC 0083 / IGC 2968</strain>
    </source>
</reference>
<keyword evidence="2" id="KW-1185">Reference proteome</keyword>
<gene>
    <name evidence="1" type="ordered locus">DEHA2B02860g</name>
</gene>
<dbReference type="AlphaFoldDB" id="Q6BXI0"/>
<evidence type="ECO:0000313" key="1">
    <source>
        <dbReference type="EMBL" id="CAG85080.1"/>
    </source>
</evidence>
<dbReference type="InParanoid" id="Q6BXI0"/>
<dbReference type="KEGG" id="dha:DEHA2B02860g"/>
<dbReference type="HOGENOM" id="CLU_3224545_0_0_1"/>
<dbReference type="Proteomes" id="UP000000599">
    <property type="component" value="Chromosome B"/>
</dbReference>
<name>Q6BXI0_DEBHA</name>
<organism evidence="1 2">
    <name type="scientific">Debaryomyces hansenii (strain ATCC 36239 / CBS 767 / BCRC 21394 / JCM 1990 / NBRC 0083 / IGC 2968)</name>
    <name type="common">Yeast</name>
    <name type="synonym">Torulaspora hansenii</name>
    <dbReference type="NCBI Taxonomy" id="284592"/>
    <lineage>
        <taxon>Eukaryota</taxon>
        <taxon>Fungi</taxon>
        <taxon>Dikarya</taxon>
        <taxon>Ascomycota</taxon>
        <taxon>Saccharomycotina</taxon>
        <taxon>Pichiomycetes</taxon>
        <taxon>Debaryomycetaceae</taxon>
        <taxon>Debaryomyces</taxon>
    </lineage>
</organism>
<dbReference type="EMBL" id="CR382134">
    <property type="protein sequence ID" value="CAG85080.1"/>
    <property type="molecule type" value="Genomic_DNA"/>
</dbReference>
<protein>
    <submittedName>
        <fullName evidence="1">DEHA2B02860p</fullName>
    </submittedName>
</protein>
<proteinExistence type="predicted"/>
<dbReference type="VEuPathDB" id="FungiDB:DEHA2B02860g"/>
<dbReference type="RefSeq" id="XP_457089.1">
    <property type="nucleotide sequence ID" value="XM_457089.1"/>
</dbReference>
<dbReference type="GeneID" id="2913190"/>
<accession>Q6BXI0</accession>
<evidence type="ECO:0000313" key="2">
    <source>
        <dbReference type="Proteomes" id="UP000000599"/>
    </source>
</evidence>
<sequence length="44" mass="5018">MPSHVLYGMFGSGSMIPMSKEFEQRWLSAIWNMNNMNIGPISNL</sequence>